<dbReference type="RefSeq" id="WP_076069472.1">
    <property type="nucleotide sequence ID" value="NZ_CP019239.1"/>
</dbReference>
<dbReference type="KEGG" id="rsb:RS694_06730"/>
<dbReference type="STRING" id="1484693.RS694_06730"/>
<sequence length="236" mass="26838">MLIYFVTGAVLGAVAGAGLLHWRNAFSVRKSRRLPQTWPLKARPLVNSNERRVWIWLTKIMFDQHILIKLPVTRFTTPFDKQEARHWYKLLNGVYCTFTVCSMDGRVLGCVDIQNTHGLSLGNQTLKHTLLTQCGLRYWVVDPDNLPHLTQLRTAFLGEKALKGSDRDHLEMRFKDVAGNLQAAVSRQRDSKSSNFARLDAEMDKPSGFPESRLASGWEQNSFITPLDSRSADLQP</sequence>
<protein>
    <recommendedName>
        <fullName evidence="2">DUF2726 domain-containing protein</fullName>
    </recommendedName>
</protein>
<dbReference type="EMBL" id="CP019239">
    <property type="protein sequence ID" value="APW42261.1"/>
    <property type="molecule type" value="Genomic_DNA"/>
</dbReference>
<feature type="region of interest" description="Disordered" evidence="1">
    <location>
        <begin position="188"/>
        <end position="217"/>
    </location>
</feature>
<dbReference type="InterPro" id="IPR024402">
    <property type="entry name" value="DUF2726"/>
</dbReference>
<reference evidence="3 4" key="1">
    <citation type="submission" date="2017-01" db="EMBL/GenBank/DDBJ databases">
        <authorList>
            <person name="Mah S.A."/>
            <person name="Swanson W.J."/>
            <person name="Moy G.W."/>
            <person name="Vacquier V.D."/>
        </authorList>
    </citation>
    <scope>NUCLEOTIDE SEQUENCE [LARGE SCALE GENOMIC DNA]</scope>
    <source>
        <strain evidence="3 4">DSM 22694</strain>
    </source>
</reference>
<gene>
    <name evidence="3" type="ORF">RS694_06730</name>
</gene>
<dbReference type="Proteomes" id="UP000186110">
    <property type="component" value="Chromosome"/>
</dbReference>
<evidence type="ECO:0000259" key="2">
    <source>
        <dbReference type="Pfam" id="PF10881"/>
    </source>
</evidence>
<dbReference type="Pfam" id="PF10881">
    <property type="entry name" value="DUF2726"/>
    <property type="match status" value="1"/>
</dbReference>
<dbReference type="eggNOG" id="ENOG5032HUV">
    <property type="taxonomic scope" value="Bacteria"/>
</dbReference>
<organism evidence="3 4">
    <name type="scientific">Rhodoferax saidenbachensis</name>
    <dbReference type="NCBI Taxonomy" id="1484693"/>
    <lineage>
        <taxon>Bacteria</taxon>
        <taxon>Pseudomonadati</taxon>
        <taxon>Pseudomonadota</taxon>
        <taxon>Betaproteobacteria</taxon>
        <taxon>Burkholderiales</taxon>
        <taxon>Comamonadaceae</taxon>
        <taxon>Rhodoferax</taxon>
    </lineage>
</organism>
<feature type="domain" description="DUF2726" evidence="2">
    <location>
        <begin position="43"/>
        <end position="154"/>
    </location>
</feature>
<evidence type="ECO:0000256" key="1">
    <source>
        <dbReference type="SAM" id="MobiDB-lite"/>
    </source>
</evidence>
<accession>A0A1P8K8E5</accession>
<dbReference type="AlphaFoldDB" id="A0A1P8K8E5"/>
<keyword evidence="4" id="KW-1185">Reference proteome</keyword>
<proteinExistence type="predicted"/>
<evidence type="ECO:0000313" key="3">
    <source>
        <dbReference type="EMBL" id="APW42261.1"/>
    </source>
</evidence>
<evidence type="ECO:0000313" key="4">
    <source>
        <dbReference type="Proteomes" id="UP000186110"/>
    </source>
</evidence>
<name>A0A1P8K8E5_9BURK</name>